<feature type="compositionally biased region" description="Low complexity" evidence="1">
    <location>
        <begin position="233"/>
        <end position="248"/>
    </location>
</feature>
<dbReference type="RefSeq" id="XP_036629418.1">
    <property type="nucleotide sequence ID" value="XM_036777990.1"/>
</dbReference>
<evidence type="ECO:0000256" key="1">
    <source>
        <dbReference type="SAM" id="MobiDB-lite"/>
    </source>
</evidence>
<sequence length="421" mass="46594">MNVMPPVIRPTFVSTSRQACRPMSFTLNRRSRGVPSYPRAMSSQRNFGVDLQDDSASRRWLWRGTTIGLCLGTGSLAYWLYTMWRESREIWPEVVAPDLRRALYAKRKGDLVVSEQHFRRALQLLLPLPTEDLRGDPHLKVTGVAIALADLLEIQGKTKEAYDTYADGFEYLRRVQLNSPLSGPETLRLISIAYKLGELAGELKLTEDEEKWLVVAVEQILKDAGRSAGKQGSLQQASSTTDTQSSGSPEGLAGIDLPGWASAVDIAAPLEALAEFYEQRGQTEYALPLYLHSASVLVPPKSEKQTSPEDQCRGANMMLKISELILRGPESKHTLHSAEAWAQKGLAVVQEARSKSWGTVPICEEMLVAAYHGAGLLRELSGDGDGARKLYSAAIVQGKSQHMTQEVDMLHERILALRPQK</sequence>
<dbReference type="InterPro" id="IPR040201">
    <property type="entry name" value="Mrg3-like"/>
</dbReference>
<comment type="caution">
    <text evidence="2">The sequence shown here is derived from an EMBL/GenBank/DDBJ whole genome shotgun (WGS) entry which is preliminary data.</text>
</comment>
<dbReference type="Proteomes" id="UP000623687">
    <property type="component" value="Unassembled WGS sequence"/>
</dbReference>
<dbReference type="EMBL" id="JACETU010000006">
    <property type="protein sequence ID" value="KAF7426114.1"/>
    <property type="molecule type" value="Genomic_DNA"/>
</dbReference>
<evidence type="ECO:0000313" key="2">
    <source>
        <dbReference type="EMBL" id="KAF7426114.1"/>
    </source>
</evidence>
<reference evidence="2" key="1">
    <citation type="submission" date="2019-07" db="EMBL/GenBank/DDBJ databases">
        <authorList>
            <person name="Palmer J.M."/>
        </authorList>
    </citation>
    <scope>NUCLEOTIDE SEQUENCE</scope>
    <source>
        <strain evidence="2">PC9</strain>
    </source>
</reference>
<feature type="region of interest" description="Disordered" evidence="1">
    <location>
        <begin position="228"/>
        <end position="252"/>
    </location>
</feature>
<proteinExistence type="predicted"/>
<name>A0A8H6ZRQ1_PLEOS</name>
<organism evidence="2 3">
    <name type="scientific">Pleurotus ostreatus</name>
    <name type="common">Oyster mushroom</name>
    <name type="synonym">White-rot fungus</name>
    <dbReference type="NCBI Taxonomy" id="5322"/>
    <lineage>
        <taxon>Eukaryota</taxon>
        <taxon>Fungi</taxon>
        <taxon>Dikarya</taxon>
        <taxon>Basidiomycota</taxon>
        <taxon>Agaricomycotina</taxon>
        <taxon>Agaricomycetes</taxon>
        <taxon>Agaricomycetidae</taxon>
        <taxon>Agaricales</taxon>
        <taxon>Pleurotineae</taxon>
        <taxon>Pleurotaceae</taxon>
        <taxon>Pleurotus</taxon>
    </lineage>
</organism>
<dbReference type="AlphaFoldDB" id="A0A8H6ZRQ1"/>
<dbReference type="InterPro" id="IPR011990">
    <property type="entry name" value="TPR-like_helical_dom_sf"/>
</dbReference>
<dbReference type="Gene3D" id="1.25.40.10">
    <property type="entry name" value="Tetratricopeptide repeat domain"/>
    <property type="match status" value="1"/>
</dbReference>
<dbReference type="GeneID" id="59378298"/>
<dbReference type="PANTHER" id="PTHR28142">
    <property type="entry name" value="MITOCHONDRIAL INNER MEMBRANE I-AAA PROTEASE SUPERCOMPLEX SUBUNIT MGR3-RELATED"/>
    <property type="match status" value="1"/>
</dbReference>
<dbReference type="VEuPathDB" id="FungiDB:PC9H_008480"/>
<dbReference type="OrthoDB" id="10050400at2759"/>
<keyword evidence="3" id="KW-1185">Reference proteome</keyword>
<gene>
    <name evidence="2" type="ORF">PC9H_008480</name>
</gene>
<dbReference type="PANTHER" id="PTHR28142:SF1">
    <property type="entry name" value="MITOCHONDRIAL INNER MEMBRANE I-AAA PROTEASE SUPERCOMPLEX SUBUNIT MGR3-RELATED"/>
    <property type="match status" value="1"/>
</dbReference>
<evidence type="ECO:0000313" key="3">
    <source>
        <dbReference type="Proteomes" id="UP000623687"/>
    </source>
</evidence>
<accession>A0A8H6ZRQ1</accession>
<protein>
    <submittedName>
        <fullName evidence="2">Uncharacterized protein</fullName>
    </submittedName>
</protein>